<proteinExistence type="inferred from homology"/>
<dbReference type="Pfam" id="PF03968">
    <property type="entry name" value="LptD_N"/>
    <property type="match status" value="1"/>
</dbReference>
<evidence type="ECO:0000256" key="2">
    <source>
        <dbReference type="ARBA" id="ARBA00022729"/>
    </source>
</evidence>
<dbReference type="GO" id="GO:0017089">
    <property type="term" value="F:glycolipid transfer activity"/>
    <property type="evidence" value="ECO:0007669"/>
    <property type="project" value="TreeGrafter"/>
</dbReference>
<dbReference type="Gene3D" id="2.60.450.10">
    <property type="entry name" value="Lipopolysaccharide (LPS) transport protein A like domain"/>
    <property type="match status" value="1"/>
</dbReference>
<dbReference type="GO" id="GO:0043165">
    <property type="term" value="P:Gram-negative-bacterium-type cell outer membrane assembly"/>
    <property type="evidence" value="ECO:0007669"/>
    <property type="project" value="UniProtKB-UniRule"/>
</dbReference>
<dbReference type="InterPro" id="IPR052037">
    <property type="entry name" value="LPS_export_LptA"/>
</dbReference>
<evidence type="ECO:0000313" key="8">
    <source>
        <dbReference type="Proteomes" id="UP000494108"/>
    </source>
</evidence>
<protein>
    <recommendedName>
        <fullName evidence="4">Lipopolysaccharide export system protein LptA</fullName>
    </recommendedName>
</protein>
<comment type="subunit">
    <text evidence="4">Component of the lipopolysaccharide transport and assembly complex.</text>
</comment>
<dbReference type="PANTHER" id="PTHR36504:SF1">
    <property type="entry name" value="LIPOPOLYSACCHARIDE EXPORT SYSTEM PROTEIN LPTA"/>
    <property type="match status" value="1"/>
</dbReference>
<gene>
    <name evidence="4 7" type="primary">lptA</name>
    <name evidence="7" type="ORF">LMG3431_04841</name>
</gene>
<dbReference type="EMBL" id="CADIJX010000007">
    <property type="protein sequence ID" value="CAB3690411.1"/>
    <property type="molecule type" value="Genomic_DNA"/>
</dbReference>
<comment type="subcellular location">
    <subcellularLocation>
        <location evidence="4">Periplasm</location>
    </subcellularLocation>
</comment>
<comment type="similarity">
    <text evidence="4">Belongs to the LptA family.</text>
</comment>
<evidence type="ECO:0000259" key="6">
    <source>
        <dbReference type="Pfam" id="PF03968"/>
    </source>
</evidence>
<reference evidence="7 8" key="1">
    <citation type="submission" date="2020-04" db="EMBL/GenBank/DDBJ databases">
        <authorList>
            <person name="De Canck E."/>
        </authorList>
    </citation>
    <scope>NUCLEOTIDE SEQUENCE [LARGE SCALE GENOMIC DNA]</scope>
    <source>
        <strain evidence="7 8">LMG 3431</strain>
    </source>
</reference>
<evidence type="ECO:0000256" key="5">
    <source>
        <dbReference type="SAM" id="MobiDB-lite"/>
    </source>
</evidence>
<organism evidence="7 8">
    <name type="scientific">Achromobacter pestifer</name>
    <dbReference type="NCBI Taxonomy" id="1353889"/>
    <lineage>
        <taxon>Bacteria</taxon>
        <taxon>Pseudomonadati</taxon>
        <taxon>Pseudomonadota</taxon>
        <taxon>Betaproteobacteria</taxon>
        <taxon>Burkholderiales</taxon>
        <taxon>Alcaligenaceae</taxon>
        <taxon>Achromobacter</taxon>
    </lineage>
</organism>
<evidence type="ECO:0000256" key="1">
    <source>
        <dbReference type="ARBA" id="ARBA00022448"/>
    </source>
</evidence>
<dbReference type="PANTHER" id="PTHR36504">
    <property type="entry name" value="LIPOPOLYSACCHARIDE EXPORT SYSTEM PROTEIN LPTA"/>
    <property type="match status" value="1"/>
</dbReference>
<evidence type="ECO:0000256" key="3">
    <source>
        <dbReference type="ARBA" id="ARBA00022764"/>
    </source>
</evidence>
<dbReference type="GO" id="GO:0030288">
    <property type="term" value="C:outer membrane-bounded periplasmic space"/>
    <property type="evidence" value="ECO:0007669"/>
    <property type="project" value="TreeGrafter"/>
</dbReference>
<feature type="chain" id="PRO_5029075382" description="Lipopolysaccharide export system protein LptA" evidence="4">
    <location>
        <begin position="31"/>
        <end position="216"/>
    </location>
</feature>
<keyword evidence="1 4" id="KW-0813">Transport</keyword>
<feature type="signal peptide" evidence="4">
    <location>
        <begin position="1"/>
        <end position="30"/>
    </location>
</feature>
<dbReference type="RefSeq" id="WP_175177120.1">
    <property type="nucleotide sequence ID" value="NZ_CADIJX010000007.1"/>
</dbReference>
<feature type="region of interest" description="Disordered" evidence="5">
    <location>
        <begin position="172"/>
        <end position="216"/>
    </location>
</feature>
<name>A0A6S6ZPT3_9BURK</name>
<dbReference type="HAMAP" id="MF_01914">
    <property type="entry name" value="LPS_assembly_LptA"/>
    <property type="match status" value="1"/>
</dbReference>
<keyword evidence="3 4" id="KW-0574">Periplasm</keyword>
<dbReference type="GO" id="GO:0015920">
    <property type="term" value="P:lipopolysaccharide transport"/>
    <property type="evidence" value="ECO:0007669"/>
    <property type="project" value="UniProtKB-UniRule"/>
</dbReference>
<dbReference type="InterPro" id="IPR005653">
    <property type="entry name" value="OstA-like_N"/>
</dbReference>
<accession>A0A6S6ZPT3</accession>
<comment type="function">
    <text evidence="4">Involved in the assembly of lipopolysaccharide (LPS). Required for the translocation of LPS from the inner membrane to the outer membrane.</text>
</comment>
<dbReference type="Proteomes" id="UP000494108">
    <property type="component" value="Unassembled WGS sequence"/>
</dbReference>
<feature type="domain" description="Organic solvent tolerance-like N-terminal" evidence="6">
    <location>
        <begin position="55"/>
        <end position="172"/>
    </location>
</feature>
<dbReference type="AlphaFoldDB" id="A0A6S6ZPT3"/>
<dbReference type="InterPro" id="IPR014340">
    <property type="entry name" value="LptA"/>
</dbReference>
<keyword evidence="2 4" id="KW-0732">Signal</keyword>
<dbReference type="NCBIfam" id="TIGR03002">
    <property type="entry name" value="outer_YhbN_LptA"/>
    <property type="match status" value="1"/>
</dbReference>
<dbReference type="GO" id="GO:0001530">
    <property type="term" value="F:lipopolysaccharide binding"/>
    <property type="evidence" value="ECO:0007669"/>
    <property type="project" value="InterPro"/>
</dbReference>
<evidence type="ECO:0000313" key="7">
    <source>
        <dbReference type="EMBL" id="CAB3690411.1"/>
    </source>
</evidence>
<sequence precursor="true">MTDIRTLLAPTTRLLGAVLLTASALMPAHAQDAAAKPAAGASKAATPAEEPSTLILSDTLHYDDVKKQSVFTGNVNMTRGLMTLTSDTLEMHEDAQGGQYGTATANKGKVVTIRQERPDTFELIEGKGLRAEYDGTKSTFDLIGQAVVIRYVCGKPFDTIRGDRVRYNEKTGTYEAQGGPNSAAAGGRVRSVAEPRAKSDAAVAECRKQQAAKKGR</sequence>
<dbReference type="GO" id="GO:0009279">
    <property type="term" value="C:cell outer membrane"/>
    <property type="evidence" value="ECO:0007669"/>
    <property type="project" value="TreeGrafter"/>
</dbReference>
<keyword evidence="8" id="KW-1185">Reference proteome</keyword>
<evidence type="ECO:0000256" key="4">
    <source>
        <dbReference type="HAMAP-Rule" id="MF_01914"/>
    </source>
</evidence>